<accession>A0ABV0PIU2</accession>
<feature type="non-terminal residue" evidence="1">
    <location>
        <position position="1"/>
    </location>
</feature>
<name>A0ABV0PIU2_9TELE</name>
<gene>
    <name evidence="1" type="ORF">GOODEAATRI_032186</name>
</gene>
<proteinExistence type="predicted"/>
<organism evidence="1 2">
    <name type="scientific">Goodea atripinnis</name>
    <dbReference type="NCBI Taxonomy" id="208336"/>
    <lineage>
        <taxon>Eukaryota</taxon>
        <taxon>Metazoa</taxon>
        <taxon>Chordata</taxon>
        <taxon>Craniata</taxon>
        <taxon>Vertebrata</taxon>
        <taxon>Euteleostomi</taxon>
        <taxon>Actinopterygii</taxon>
        <taxon>Neopterygii</taxon>
        <taxon>Teleostei</taxon>
        <taxon>Neoteleostei</taxon>
        <taxon>Acanthomorphata</taxon>
        <taxon>Ovalentaria</taxon>
        <taxon>Atherinomorphae</taxon>
        <taxon>Cyprinodontiformes</taxon>
        <taxon>Goodeidae</taxon>
        <taxon>Goodea</taxon>
    </lineage>
</organism>
<dbReference type="Proteomes" id="UP001476798">
    <property type="component" value="Unassembled WGS sequence"/>
</dbReference>
<evidence type="ECO:0000313" key="2">
    <source>
        <dbReference type="Proteomes" id="UP001476798"/>
    </source>
</evidence>
<protein>
    <submittedName>
        <fullName evidence="1">Uncharacterized protein</fullName>
    </submittedName>
</protein>
<reference evidence="1 2" key="1">
    <citation type="submission" date="2021-06" db="EMBL/GenBank/DDBJ databases">
        <authorList>
            <person name="Palmer J.M."/>
        </authorList>
    </citation>
    <scope>NUCLEOTIDE SEQUENCE [LARGE SCALE GENOMIC DNA]</scope>
    <source>
        <strain evidence="1 2">GA_2019</strain>
        <tissue evidence="1">Muscle</tissue>
    </source>
</reference>
<comment type="caution">
    <text evidence="1">The sequence shown here is derived from an EMBL/GenBank/DDBJ whole genome shotgun (WGS) entry which is preliminary data.</text>
</comment>
<dbReference type="EMBL" id="JAHRIO010075813">
    <property type="protein sequence ID" value="MEQ2183405.1"/>
    <property type="molecule type" value="Genomic_DNA"/>
</dbReference>
<keyword evidence="2" id="KW-1185">Reference proteome</keyword>
<sequence>DLMAQGKKSFLNLVVLLLRHLYLLPEGMRVNRCCIRFFLSATVQLAYQNLMYYISTLSMVLQ</sequence>
<evidence type="ECO:0000313" key="1">
    <source>
        <dbReference type="EMBL" id="MEQ2183405.1"/>
    </source>
</evidence>